<name>A0A6J5KMP9_9CAUD</name>
<evidence type="ECO:0000256" key="1">
    <source>
        <dbReference type="ARBA" id="ARBA00004328"/>
    </source>
</evidence>
<proteinExistence type="predicted"/>
<dbReference type="Gene3D" id="3.30.2320.10">
    <property type="entry name" value="hypothetical protein PF0899 domain"/>
    <property type="match status" value="1"/>
</dbReference>
<evidence type="ECO:0000259" key="3">
    <source>
        <dbReference type="Pfam" id="PF05065"/>
    </source>
</evidence>
<gene>
    <name evidence="4" type="ORF">UFOVP14_9</name>
</gene>
<dbReference type="Gene3D" id="3.30.2400.10">
    <property type="entry name" value="Major capsid protein gp5"/>
    <property type="match status" value="1"/>
</dbReference>
<accession>A0A6J5KMP9</accession>
<organism evidence="4">
    <name type="scientific">uncultured Caudovirales phage</name>
    <dbReference type="NCBI Taxonomy" id="2100421"/>
    <lineage>
        <taxon>Viruses</taxon>
        <taxon>Duplodnaviria</taxon>
        <taxon>Heunggongvirae</taxon>
        <taxon>Uroviricota</taxon>
        <taxon>Caudoviricetes</taxon>
        <taxon>Peduoviridae</taxon>
        <taxon>Maltschvirus</taxon>
        <taxon>Maltschvirus maltsch</taxon>
    </lineage>
</organism>
<dbReference type="EMBL" id="LR796151">
    <property type="protein sequence ID" value="CAB4121499.1"/>
    <property type="molecule type" value="Genomic_DNA"/>
</dbReference>
<dbReference type="NCBIfam" id="TIGR01554">
    <property type="entry name" value="major_cap_HK97"/>
    <property type="match status" value="1"/>
</dbReference>
<dbReference type="InterPro" id="IPR054612">
    <property type="entry name" value="Phage_capsid-like_C"/>
</dbReference>
<protein>
    <submittedName>
        <fullName evidence="4">Major_cap_HK97, phage major capsid protein, HK97 family</fullName>
    </submittedName>
</protein>
<dbReference type="InterPro" id="IPR024455">
    <property type="entry name" value="Phage_capsid"/>
</dbReference>
<comment type="subcellular location">
    <subcellularLocation>
        <location evidence="1">Virion</location>
    </subcellularLocation>
</comment>
<sequence length="401" mass="43032">MSQEIITLIEKGNQAFADFKKINEESSAKTAAETKESLEKAFDEMHSLKSTVETLEAKMGRPGFAGNASPEDAAQAEHKSAFSQYLRKGVEYDKSLEVKALATGTNSGADGGYAVPKTIDAMIEELVVNISPIRGLADVQQISTPDFHRLVNIRGTASGWVGETDARTASNTPQIKDVKPTIGELYANAQATQQMLDDVFFNAEQWLADNIATEFARAEGAAFISGTGTNQPTGFLAGTINSTDDASRAFGAIQYVPTGVAGDFAASNKADILFSLVSKLKAGYRQNASFVMPKATLFELAALKDTNGRYLFDFSTVPGKPNTLLGYSVTEAEDMPAKAANSYSIAFGDFKRGYLIVDRVGTRVIRDPLSNKPYIGFYVTKRTGGAVVNSEAIKVVKFAAS</sequence>
<keyword evidence="2" id="KW-0946">Virion</keyword>
<dbReference type="GO" id="GO:0044423">
    <property type="term" value="C:virion component"/>
    <property type="evidence" value="ECO:0007669"/>
    <property type="project" value="UniProtKB-KW"/>
</dbReference>
<dbReference type="Pfam" id="PF05065">
    <property type="entry name" value="Phage_capsid"/>
    <property type="match status" value="1"/>
</dbReference>
<feature type="domain" description="Phage capsid-like C-terminal" evidence="3">
    <location>
        <begin position="111"/>
        <end position="398"/>
    </location>
</feature>
<reference evidence="4" key="1">
    <citation type="submission" date="2020-04" db="EMBL/GenBank/DDBJ databases">
        <authorList>
            <person name="Chiriac C."/>
            <person name="Salcher M."/>
            <person name="Ghai R."/>
            <person name="Kavagutti S V."/>
        </authorList>
    </citation>
    <scope>NUCLEOTIDE SEQUENCE</scope>
</reference>
<dbReference type="SUPFAM" id="SSF56563">
    <property type="entry name" value="Major capsid protein gp5"/>
    <property type="match status" value="1"/>
</dbReference>
<evidence type="ECO:0000256" key="2">
    <source>
        <dbReference type="ARBA" id="ARBA00022844"/>
    </source>
</evidence>
<evidence type="ECO:0000313" key="4">
    <source>
        <dbReference type="EMBL" id="CAB4121499.1"/>
    </source>
</evidence>